<keyword evidence="1" id="KW-0489">Methyltransferase</keyword>
<dbReference type="GO" id="GO:0008171">
    <property type="term" value="F:O-methyltransferase activity"/>
    <property type="evidence" value="ECO:0007669"/>
    <property type="project" value="InterPro"/>
</dbReference>
<reference evidence="5 6" key="1">
    <citation type="submission" date="2020-03" db="EMBL/GenBank/DDBJ databases">
        <title>Draft Genome Sequence of Cudoniella acicularis.</title>
        <authorList>
            <person name="Buettner E."/>
            <person name="Kellner H."/>
        </authorList>
    </citation>
    <scope>NUCLEOTIDE SEQUENCE [LARGE SCALE GENOMIC DNA]</scope>
    <source>
        <strain evidence="5 6">DSM 108380</strain>
    </source>
</reference>
<evidence type="ECO:0000313" key="6">
    <source>
        <dbReference type="Proteomes" id="UP000566819"/>
    </source>
</evidence>
<dbReference type="PANTHER" id="PTHR43712">
    <property type="entry name" value="PUTATIVE (AFU_ORTHOLOGUE AFUA_4G14580)-RELATED"/>
    <property type="match status" value="1"/>
</dbReference>
<gene>
    <name evidence="5" type="ORF">G7Y89_g4822</name>
</gene>
<dbReference type="AlphaFoldDB" id="A0A8H4RQ53"/>
<evidence type="ECO:0000259" key="4">
    <source>
        <dbReference type="Pfam" id="PF00891"/>
    </source>
</evidence>
<keyword evidence="3" id="KW-0949">S-adenosyl-L-methionine</keyword>
<dbReference type="PROSITE" id="PS51683">
    <property type="entry name" value="SAM_OMT_II"/>
    <property type="match status" value="1"/>
</dbReference>
<feature type="domain" description="O-methyltransferase C-terminal" evidence="4">
    <location>
        <begin position="189"/>
        <end position="393"/>
    </location>
</feature>
<dbReference type="Pfam" id="PF00891">
    <property type="entry name" value="Methyltransf_2"/>
    <property type="match status" value="1"/>
</dbReference>
<dbReference type="SUPFAM" id="SSF46785">
    <property type="entry name" value="Winged helix' DNA-binding domain"/>
    <property type="match status" value="1"/>
</dbReference>
<dbReference type="Gene3D" id="3.40.50.150">
    <property type="entry name" value="Vaccinia Virus protein VP39"/>
    <property type="match status" value="1"/>
</dbReference>
<dbReference type="InterPro" id="IPR016461">
    <property type="entry name" value="COMT-like"/>
</dbReference>
<evidence type="ECO:0000256" key="2">
    <source>
        <dbReference type="ARBA" id="ARBA00022679"/>
    </source>
</evidence>
<accession>A0A8H4RQ53</accession>
<keyword evidence="6" id="KW-1185">Reference proteome</keyword>
<evidence type="ECO:0000256" key="3">
    <source>
        <dbReference type="ARBA" id="ARBA00022691"/>
    </source>
</evidence>
<dbReference type="CDD" id="cd02440">
    <property type="entry name" value="AdoMet_MTases"/>
    <property type="match status" value="1"/>
</dbReference>
<protein>
    <recommendedName>
        <fullName evidence="4">O-methyltransferase C-terminal domain-containing protein</fullName>
    </recommendedName>
</protein>
<dbReference type="InterPro" id="IPR036388">
    <property type="entry name" value="WH-like_DNA-bd_sf"/>
</dbReference>
<proteinExistence type="predicted"/>
<dbReference type="OrthoDB" id="1606438at2759"/>
<dbReference type="EMBL" id="JAAMPI010000272">
    <property type="protein sequence ID" value="KAF4633303.1"/>
    <property type="molecule type" value="Genomic_DNA"/>
</dbReference>
<dbReference type="PANTHER" id="PTHR43712:SF16">
    <property type="entry name" value="O-METHYLTRANSFERASE ELCB"/>
    <property type="match status" value="1"/>
</dbReference>
<dbReference type="InterPro" id="IPR036390">
    <property type="entry name" value="WH_DNA-bd_sf"/>
</dbReference>
<dbReference type="Proteomes" id="UP000566819">
    <property type="component" value="Unassembled WGS sequence"/>
</dbReference>
<evidence type="ECO:0000313" key="5">
    <source>
        <dbReference type="EMBL" id="KAF4633303.1"/>
    </source>
</evidence>
<dbReference type="InterPro" id="IPR029063">
    <property type="entry name" value="SAM-dependent_MTases_sf"/>
</dbReference>
<evidence type="ECO:0000256" key="1">
    <source>
        <dbReference type="ARBA" id="ARBA00022603"/>
    </source>
</evidence>
<comment type="caution">
    <text evidence="5">The sequence shown here is derived from an EMBL/GenBank/DDBJ whole genome shotgun (WGS) entry which is preliminary data.</text>
</comment>
<dbReference type="InterPro" id="IPR001077">
    <property type="entry name" value="COMT_C"/>
</dbReference>
<keyword evidence="2" id="KW-0808">Transferase</keyword>
<dbReference type="SUPFAM" id="SSF53335">
    <property type="entry name" value="S-adenosyl-L-methionine-dependent methyltransferases"/>
    <property type="match status" value="1"/>
</dbReference>
<organism evidence="5 6">
    <name type="scientific">Cudoniella acicularis</name>
    <dbReference type="NCBI Taxonomy" id="354080"/>
    <lineage>
        <taxon>Eukaryota</taxon>
        <taxon>Fungi</taxon>
        <taxon>Dikarya</taxon>
        <taxon>Ascomycota</taxon>
        <taxon>Pezizomycotina</taxon>
        <taxon>Leotiomycetes</taxon>
        <taxon>Helotiales</taxon>
        <taxon>Tricladiaceae</taxon>
        <taxon>Cudoniella</taxon>
    </lineage>
</organism>
<dbReference type="GO" id="GO:0032259">
    <property type="term" value="P:methylation"/>
    <property type="evidence" value="ECO:0007669"/>
    <property type="project" value="UniProtKB-KW"/>
</dbReference>
<dbReference type="Gene3D" id="1.10.10.10">
    <property type="entry name" value="Winged helix-like DNA-binding domain superfamily/Winged helix DNA-binding domain"/>
    <property type="match status" value="1"/>
</dbReference>
<name>A0A8H4RQ53_9HELO</name>
<sequence length="423" mass="46918">MASSNIIVELSTLIHENTLKVNEHLTSNGLPTPSFDITQPARLTLPPHIQSLQEAIVDASDELRALMLGPIGYISHQPHNAWTSLQAIQRFKIAHSFPPTETSTFSAVARACSLTESDTRRILRHAMTYYIFREPSPGIVAHTAISKALVDLPPFESFVGFVGDEVCPAGTRMVDAMVKWPGSEEPNHTGFQLAEGTDLRLFDIIVKDPKRRQQAAECFAFAHSGSEYSIRHLLENFEWGVAAEGLLVDVGGGAGTAAIEIARYLSKIKCVVQDLPEVVAGAVVPEDLQLGERLRFMAHDFFQDQPLRGADIYHLRWILHDWSDKYALKILQRLIPALKSGAKILVSDICLSPPCVLTPYQERSARTQDMVMKQVQNAKERDAEEWATLFKQADPRFKLEDIKKPAGSLNAIICAVWTGENTG</sequence>